<sequence>MGLWLLYVWISIFYNKKTIEKQLLTQTIHS</sequence>
<dbReference type="EMBL" id="UOFD01000001">
    <property type="protein sequence ID" value="VAW50071.1"/>
    <property type="molecule type" value="Genomic_DNA"/>
</dbReference>
<dbReference type="AlphaFoldDB" id="A0A3B0W466"/>
<name>A0A3B0W466_9ZZZZ</name>
<reference evidence="1" key="1">
    <citation type="submission" date="2018-06" db="EMBL/GenBank/DDBJ databases">
        <authorList>
            <person name="Zhirakovskaya E."/>
        </authorList>
    </citation>
    <scope>NUCLEOTIDE SEQUENCE</scope>
</reference>
<evidence type="ECO:0000313" key="1">
    <source>
        <dbReference type="EMBL" id="VAW50071.1"/>
    </source>
</evidence>
<protein>
    <submittedName>
        <fullName evidence="1">Uncharacterized protein</fullName>
    </submittedName>
</protein>
<accession>A0A3B0W466</accession>
<organism evidence="1">
    <name type="scientific">hydrothermal vent metagenome</name>
    <dbReference type="NCBI Taxonomy" id="652676"/>
    <lineage>
        <taxon>unclassified sequences</taxon>
        <taxon>metagenomes</taxon>
        <taxon>ecological metagenomes</taxon>
    </lineage>
</organism>
<gene>
    <name evidence="1" type="ORF">MNBD_GAMMA06-1753</name>
</gene>
<proteinExistence type="predicted"/>